<keyword evidence="1" id="KW-1133">Transmembrane helix</keyword>
<evidence type="ECO:0000256" key="1">
    <source>
        <dbReference type="SAM" id="Phobius"/>
    </source>
</evidence>
<feature type="transmembrane region" description="Helical" evidence="1">
    <location>
        <begin position="40"/>
        <end position="59"/>
    </location>
</feature>
<feature type="transmembrane region" description="Helical" evidence="1">
    <location>
        <begin position="12"/>
        <end position="34"/>
    </location>
</feature>
<keyword evidence="1" id="KW-0812">Transmembrane</keyword>
<proteinExistence type="predicted"/>
<reference evidence="2" key="3">
    <citation type="submission" date="2025-09" db="UniProtKB">
        <authorList>
            <consortium name="Ensembl"/>
        </authorList>
    </citation>
    <scope>IDENTIFICATION</scope>
</reference>
<dbReference type="AlphaFoldDB" id="A0A8C3GH93"/>
<evidence type="ECO:0000313" key="2">
    <source>
        <dbReference type="Ensembl" id="ENSCMMP00000009564.1"/>
    </source>
</evidence>
<name>A0A8C3GH93_CAIMO</name>
<protein>
    <submittedName>
        <fullName evidence="2">Uncharacterized protein</fullName>
    </submittedName>
</protein>
<sequence>MGWGGLCLYSPVSISVSLYLYFSVSIFFCIYIPWYLYFSVFVFLSICICLSVFLCICISPCLNFSIILSIYISPCFTSSISLFLCLYFSVPVCVHIHTPSPRHPQTAPQSADGAAGFCSPGTGLEIGVEGGRGLKPGGEGEERAGAVLPSTAPGPLGGNGRLWAPPAKSIEATKRLRPFCSFVAEALNLFPPVNYSSS</sequence>
<keyword evidence="3" id="KW-1185">Reference proteome</keyword>
<accession>A0A8C3GH93</accession>
<reference evidence="2" key="1">
    <citation type="submission" date="2018-09" db="EMBL/GenBank/DDBJ databases">
        <title>Common duck and Muscovy duck high density SNP chip.</title>
        <authorList>
            <person name="Vignal A."/>
            <person name="Thebault N."/>
            <person name="Warren W.C."/>
        </authorList>
    </citation>
    <scope>NUCLEOTIDE SEQUENCE [LARGE SCALE GENOMIC DNA]</scope>
</reference>
<feature type="transmembrane region" description="Helical" evidence="1">
    <location>
        <begin position="66"/>
        <end position="90"/>
    </location>
</feature>
<reference evidence="2" key="2">
    <citation type="submission" date="2025-08" db="UniProtKB">
        <authorList>
            <consortium name="Ensembl"/>
        </authorList>
    </citation>
    <scope>IDENTIFICATION</scope>
</reference>
<evidence type="ECO:0000313" key="3">
    <source>
        <dbReference type="Proteomes" id="UP000694556"/>
    </source>
</evidence>
<dbReference type="Ensembl" id="ENSCMMT00000010539.1">
    <property type="protein sequence ID" value="ENSCMMP00000009564.1"/>
    <property type="gene ID" value="ENSCMMG00000006082.1"/>
</dbReference>
<dbReference type="Proteomes" id="UP000694556">
    <property type="component" value="Chromosome 18"/>
</dbReference>
<keyword evidence="1" id="KW-0472">Membrane</keyword>
<organism evidence="2 3">
    <name type="scientific">Cairina moschata</name>
    <name type="common">Muscovy duck</name>
    <dbReference type="NCBI Taxonomy" id="8855"/>
    <lineage>
        <taxon>Eukaryota</taxon>
        <taxon>Metazoa</taxon>
        <taxon>Chordata</taxon>
        <taxon>Craniata</taxon>
        <taxon>Vertebrata</taxon>
        <taxon>Euteleostomi</taxon>
        <taxon>Archelosauria</taxon>
        <taxon>Archosauria</taxon>
        <taxon>Dinosauria</taxon>
        <taxon>Saurischia</taxon>
        <taxon>Theropoda</taxon>
        <taxon>Coelurosauria</taxon>
        <taxon>Aves</taxon>
        <taxon>Neognathae</taxon>
        <taxon>Galloanserae</taxon>
        <taxon>Anseriformes</taxon>
        <taxon>Anatidae</taxon>
        <taxon>Anatinae</taxon>
        <taxon>Cairina</taxon>
    </lineage>
</organism>